<dbReference type="UniPathway" id="UPA00632"/>
<evidence type="ECO:0000256" key="1">
    <source>
        <dbReference type="ARBA" id="ARBA00022676"/>
    </source>
</evidence>
<dbReference type="InterPro" id="IPR034714">
    <property type="entry name" value="TagA_TarA"/>
</dbReference>
<evidence type="ECO:0000256" key="5">
    <source>
        <dbReference type="HAMAP-Rule" id="MF_02070"/>
    </source>
</evidence>
<dbReference type="HAMAP" id="MF_02070">
    <property type="entry name" value="TagA_TarA"/>
    <property type="match status" value="1"/>
</dbReference>
<dbReference type="GO" id="GO:0047244">
    <property type="term" value="F:N-acetylglucosaminyldiphosphoundecaprenol N-acetyl-beta-D-mannosaminyltransferase activity"/>
    <property type="evidence" value="ECO:0007669"/>
    <property type="project" value="UniProtKB-UniRule"/>
</dbReference>
<dbReference type="NCBIfam" id="TIGR00696">
    <property type="entry name" value="wecG_tagA_cpsF"/>
    <property type="match status" value="1"/>
</dbReference>
<evidence type="ECO:0000313" key="6">
    <source>
        <dbReference type="EMBL" id="ARI76230.1"/>
    </source>
</evidence>
<comment type="similarity">
    <text evidence="5">Belongs to the glycosyltransferase 26 family. TagA/TarA subfamily.</text>
</comment>
<evidence type="ECO:0000313" key="7">
    <source>
        <dbReference type="Proteomes" id="UP000192527"/>
    </source>
</evidence>
<dbReference type="GO" id="GO:0019350">
    <property type="term" value="P:teichoic acid biosynthetic process"/>
    <property type="evidence" value="ECO:0007669"/>
    <property type="project" value="UniProtKB-UniRule"/>
</dbReference>
<keyword evidence="2 5" id="KW-0808">Transferase</keyword>
<dbReference type="InterPro" id="IPR004629">
    <property type="entry name" value="WecG_TagA_CpsF"/>
</dbReference>
<dbReference type="KEGG" id="hmn:HM131_04990"/>
<dbReference type="RefSeq" id="WP_085028556.1">
    <property type="nucleotide sequence ID" value="NZ_CP020772.1"/>
</dbReference>
<organism evidence="6 7">
    <name type="scientific">Halobacillus mangrovi</name>
    <dbReference type="NCBI Taxonomy" id="402384"/>
    <lineage>
        <taxon>Bacteria</taxon>
        <taxon>Bacillati</taxon>
        <taxon>Bacillota</taxon>
        <taxon>Bacilli</taxon>
        <taxon>Bacillales</taxon>
        <taxon>Bacillaceae</taxon>
        <taxon>Halobacillus</taxon>
    </lineage>
</organism>
<protein>
    <recommendedName>
        <fullName evidence="5">N-acetylglucosaminyldiphosphoundecaprenol N-acetyl-beta-D-mannosaminyltransferase</fullName>
        <ecNumber evidence="5">2.4.1.187</ecNumber>
    </recommendedName>
    <alternativeName>
        <fullName evidence="5">N-acetylmannosaminyltransferase</fullName>
    </alternativeName>
    <alternativeName>
        <fullName evidence="5">UDP-N-acetylmannosamine transferase</fullName>
    </alternativeName>
    <alternativeName>
        <fullName evidence="5">UDP-N-acetylmannosamine:N-acetylglucosaminyl pyrophosphorylundecaprenol N-acetylmannosaminyltransferase</fullName>
    </alternativeName>
</protein>
<keyword evidence="7" id="KW-1185">Reference proteome</keyword>
<gene>
    <name evidence="6" type="ORF">HM131_04990</name>
</gene>
<dbReference type="STRING" id="402384.HM131_04990"/>
<dbReference type="PANTHER" id="PTHR34136:SF1">
    <property type="entry name" value="UDP-N-ACETYL-D-MANNOSAMINURONIC ACID TRANSFERASE"/>
    <property type="match status" value="1"/>
</dbReference>
<dbReference type="EMBL" id="CP020772">
    <property type="protein sequence ID" value="ARI76230.1"/>
    <property type="molecule type" value="Genomic_DNA"/>
</dbReference>
<dbReference type="CDD" id="cd06533">
    <property type="entry name" value="Glyco_transf_WecG_TagA"/>
    <property type="match status" value="1"/>
</dbReference>
<comment type="function">
    <text evidence="5">Catalyzes the conversion of GlcNAc-PP-undecaprenol into ManNAc-GlcNAc-PP-undecaprenol, the first committed lipid intermediate in the de novo synthesis of teichoic acid.</text>
</comment>
<name>A0A1W5ZSD8_9BACI</name>
<comment type="pathway">
    <text evidence="5">Cell wall biogenesis; teichoic acid biosynthesis.</text>
</comment>
<accession>A0A1W5ZSD8</accession>
<dbReference type="OrthoDB" id="9771846at2"/>
<evidence type="ECO:0000256" key="3">
    <source>
        <dbReference type="ARBA" id="ARBA00022944"/>
    </source>
</evidence>
<dbReference type="PANTHER" id="PTHR34136">
    <property type="match status" value="1"/>
</dbReference>
<dbReference type="AlphaFoldDB" id="A0A1W5ZSD8"/>
<sequence>MKQVKIMGVPLSHIDHKTLVKQLDEHVMLEEKSFVITVNPEIVMRANEDTAYMNHLHKANYITADGIGIIRASQLLKDPLPERVTGYDLMIDLLSISNIKGYKIFLLGAHKDVLKRVETNLQHFYPDIQIVGSHDGYFNWDQSDEIVEQVKQADPDLTFVALGAPKQEQWISENIDQFNKGVFLCVGGSFDVIAGDVKRAPATWRKYNVEWLYRLLKQPKRWRRMLALPRFAIRIIKRKLKGSP</sequence>
<evidence type="ECO:0000256" key="4">
    <source>
        <dbReference type="ARBA" id="ARBA00023316"/>
    </source>
</evidence>
<comment type="catalytic activity">
    <reaction evidence="5">
        <text>UDP-N-acetyl-alpha-D-mannosamine + N-acetyl-alpha-D-glucosaminyl-di-trans,octa-cis-undecaprenyl diphosphate = N-acetyl-beta-D-mannosaminyl-(1-&gt;4)-N-acetyl-alpha-D-glucosaminyl di-trans,octa-cis-undecaprenyl diphosphate + UDP + H(+)</text>
        <dbReference type="Rhea" id="RHEA:16053"/>
        <dbReference type="ChEBI" id="CHEBI:15378"/>
        <dbReference type="ChEBI" id="CHEBI:58223"/>
        <dbReference type="ChEBI" id="CHEBI:62959"/>
        <dbReference type="ChEBI" id="CHEBI:68623"/>
        <dbReference type="ChEBI" id="CHEBI:132210"/>
        <dbReference type="EC" id="2.4.1.187"/>
    </reaction>
</comment>
<dbReference type="Proteomes" id="UP000192527">
    <property type="component" value="Chromosome"/>
</dbReference>
<proteinExistence type="inferred from homology"/>
<keyword evidence="4 5" id="KW-0961">Cell wall biogenesis/degradation</keyword>
<evidence type="ECO:0000256" key="2">
    <source>
        <dbReference type="ARBA" id="ARBA00022679"/>
    </source>
</evidence>
<dbReference type="Pfam" id="PF03808">
    <property type="entry name" value="Glyco_tran_WecG"/>
    <property type="match status" value="1"/>
</dbReference>
<reference evidence="6 7" key="1">
    <citation type="submission" date="2017-04" db="EMBL/GenBank/DDBJ databases">
        <title>The whole genome sequencing and assembly of Halobacillus mangrovi strain.</title>
        <authorList>
            <person name="Lee S.-J."/>
            <person name="Park M.-K."/>
            <person name="Kim J.-Y."/>
            <person name="Lee Y.-J."/>
            <person name="Yi H."/>
            <person name="Bahn Y.-S."/>
            <person name="Kim J.F."/>
            <person name="Lee D.-W."/>
        </authorList>
    </citation>
    <scope>NUCLEOTIDE SEQUENCE [LARGE SCALE GENOMIC DNA]</scope>
    <source>
        <strain evidence="6 7">KTB 131</strain>
    </source>
</reference>
<keyword evidence="3 5" id="KW-0777">Teichoic acid biosynthesis</keyword>
<dbReference type="EC" id="2.4.1.187" evidence="5"/>
<keyword evidence="1 5" id="KW-0328">Glycosyltransferase</keyword>
<dbReference type="GO" id="GO:0071555">
    <property type="term" value="P:cell wall organization"/>
    <property type="evidence" value="ECO:0007669"/>
    <property type="project" value="UniProtKB-KW"/>
</dbReference>